<protein>
    <recommendedName>
        <fullName evidence="3">ParB/Sulfiredoxin domain-containing protein</fullName>
    </recommendedName>
</protein>
<comment type="caution">
    <text evidence="1">The sequence shown here is derived from an EMBL/GenBank/DDBJ whole genome shotgun (WGS) entry which is preliminary data.</text>
</comment>
<organism evidence="1 2">
    <name type="scientific">Rhizobium laguerreae</name>
    <dbReference type="NCBI Taxonomy" id="1076926"/>
    <lineage>
        <taxon>Bacteria</taxon>
        <taxon>Pseudomonadati</taxon>
        <taxon>Pseudomonadota</taxon>
        <taxon>Alphaproteobacteria</taxon>
        <taxon>Hyphomicrobiales</taxon>
        <taxon>Rhizobiaceae</taxon>
        <taxon>Rhizobium/Agrobacterium group</taxon>
        <taxon>Rhizobium</taxon>
    </lineage>
</organism>
<dbReference type="SUPFAM" id="SSF110849">
    <property type="entry name" value="ParB/Sulfiredoxin"/>
    <property type="match status" value="1"/>
</dbReference>
<dbReference type="EMBL" id="JABEQY010000079">
    <property type="protein sequence ID" value="NNH68240.1"/>
    <property type="molecule type" value="Genomic_DNA"/>
</dbReference>
<name>A0A7Y2W964_9HYPH</name>
<evidence type="ECO:0000313" key="2">
    <source>
        <dbReference type="Proteomes" id="UP000530654"/>
    </source>
</evidence>
<evidence type="ECO:0008006" key="3">
    <source>
        <dbReference type="Google" id="ProtNLM"/>
    </source>
</evidence>
<reference evidence="1 2" key="1">
    <citation type="submission" date="2020-04" db="EMBL/GenBank/DDBJ databases">
        <title>Rhizobium bacterial biofertilizers improve the content of phenolic compounds of Lactuca sativa L. under non-saline and saline-stress conditions.</title>
        <authorList>
            <person name="Ayuso-Calles M."/>
            <person name="Garcia-Estevez I."/>
            <person name="Jimenez-Gomez A."/>
            <person name="Flores-Felix J.D."/>
            <person name="Escribano-Bailon M."/>
            <person name="Rivas R."/>
        </authorList>
    </citation>
    <scope>NUCLEOTIDE SEQUENCE [LARGE SCALE GENOMIC DNA]</scope>
    <source>
        <strain evidence="1 2">GPTR02</strain>
    </source>
</reference>
<dbReference type="RefSeq" id="WP_170283127.1">
    <property type="nucleotide sequence ID" value="NZ_JABEQY010000079.1"/>
</dbReference>
<evidence type="ECO:0000313" key="1">
    <source>
        <dbReference type="EMBL" id="NNH68240.1"/>
    </source>
</evidence>
<proteinExistence type="predicted"/>
<sequence>MTEAEPIVIDLRGLLLLEGNQIRAKTESATVRRYAELMAGGTIFPPIKVALTDPNDANKGYTLVDGWHRTRATQANGLGTIVAEVVPGRAHEIPWLAYEANRGHGLPLRLTRLERREIFRAYVKAKRYLSGRGRAMKSANAMARDLVGVVSARALPGWMAADFPAIYRAMNMGGLDPYEDQGGVKDRDLDAAYAREAGACLDNFMACMRSLQDNRRALAILRKAVTCVDEVSEAVTGRREWPKVAGDLF</sequence>
<dbReference type="Proteomes" id="UP000530654">
    <property type="component" value="Unassembled WGS sequence"/>
</dbReference>
<gene>
    <name evidence="1" type="ORF">HLI17_34305</name>
</gene>
<accession>A0A7Y2W964</accession>
<dbReference type="InterPro" id="IPR036086">
    <property type="entry name" value="ParB/Sulfiredoxin_sf"/>
</dbReference>
<dbReference type="AlphaFoldDB" id="A0A7Y2W964"/>